<keyword evidence="1" id="KW-0812">Transmembrane</keyword>
<evidence type="ECO:0000256" key="1">
    <source>
        <dbReference type="SAM" id="Phobius"/>
    </source>
</evidence>
<dbReference type="Proteomes" id="UP000405805">
    <property type="component" value="Unassembled WGS sequence"/>
</dbReference>
<keyword evidence="1" id="KW-1133">Transmembrane helix</keyword>
<evidence type="ECO:0000313" key="2">
    <source>
        <dbReference type="EMBL" id="MQO10054.1"/>
    </source>
</evidence>
<feature type="transmembrane region" description="Helical" evidence="1">
    <location>
        <begin position="166"/>
        <end position="199"/>
    </location>
</feature>
<name>A0AA91A510_9BACT</name>
<accession>A0AA91A510</accession>
<sequence>MEVNELFKQRSITACMKASYNTVTSDIRSLVKQTWVTHVPFAVLLAIVLYFLLPNKSLHDWGEANPMASFILQTIIYAATLVMAAVSFWHLLPHKQLCPQGEKRKPGRSLVRILRHFGGFLMTCFLGMMIVGIATFIAAVPTIILIIAQLYSQLGALQGDPLGVPGYFTPLLFLVFTLTSLLIIYALTWLGIALAYQYASYKVQDEEKKKLKESQQQMAVAGIEQMATEMAAEEEENKKY</sequence>
<keyword evidence="1" id="KW-0472">Membrane</keyword>
<protein>
    <recommendedName>
        <fullName evidence="4">DUF975 family protein</fullName>
    </recommendedName>
</protein>
<feature type="transmembrane region" description="Helical" evidence="1">
    <location>
        <begin position="35"/>
        <end position="53"/>
    </location>
</feature>
<organism evidence="2 3">
    <name type="scientific">Segatella copri</name>
    <dbReference type="NCBI Taxonomy" id="165179"/>
    <lineage>
        <taxon>Bacteria</taxon>
        <taxon>Pseudomonadati</taxon>
        <taxon>Bacteroidota</taxon>
        <taxon>Bacteroidia</taxon>
        <taxon>Bacteroidales</taxon>
        <taxon>Prevotellaceae</taxon>
        <taxon>Segatella</taxon>
    </lineage>
</organism>
<comment type="caution">
    <text evidence="2">The sequence shown here is derived from an EMBL/GenBank/DDBJ whole genome shotgun (WGS) entry which is preliminary data.</text>
</comment>
<evidence type="ECO:0000313" key="3">
    <source>
        <dbReference type="Proteomes" id="UP000405805"/>
    </source>
</evidence>
<proteinExistence type="predicted"/>
<evidence type="ECO:0008006" key="4">
    <source>
        <dbReference type="Google" id="ProtNLM"/>
    </source>
</evidence>
<dbReference type="RefSeq" id="WP_153097335.1">
    <property type="nucleotide sequence ID" value="NZ_VZBP01000136.1"/>
</dbReference>
<dbReference type="EMBL" id="VZBP01000136">
    <property type="protein sequence ID" value="MQO10054.1"/>
    <property type="molecule type" value="Genomic_DNA"/>
</dbReference>
<reference evidence="3" key="1">
    <citation type="submission" date="2019-09" db="EMBL/GenBank/DDBJ databases">
        <title>Distinct polysaccharide growth profiles of human intestinal Prevotella copri isolates.</title>
        <authorList>
            <person name="Fehlner-Peach H."/>
            <person name="Magnabosco C."/>
            <person name="Raghavan V."/>
            <person name="Scher J.U."/>
            <person name="Tett A."/>
            <person name="Cox L.M."/>
            <person name="Gottsegen C."/>
            <person name="Watters A."/>
            <person name="Wiltshire- Gordon J.D."/>
            <person name="Segata N."/>
            <person name="Bonneau R."/>
            <person name="Littman D.R."/>
        </authorList>
    </citation>
    <scope>NUCLEOTIDE SEQUENCE [LARGE SCALE GENOMIC DNA]</scope>
    <source>
        <strain evidence="3">iA624</strain>
    </source>
</reference>
<gene>
    <name evidence="2" type="ORF">F7D57_10125</name>
</gene>
<feature type="transmembrane region" description="Helical" evidence="1">
    <location>
        <begin position="113"/>
        <end position="146"/>
    </location>
</feature>
<feature type="transmembrane region" description="Helical" evidence="1">
    <location>
        <begin position="68"/>
        <end position="92"/>
    </location>
</feature>
<dbReference type="AlphaFoldDB" id="A0AA91A510"/>